<organism evidence="2">
    <name type="scientific">marine metagenome</name>
    <dbReference type="NCBI Taxonomy" id="408172"/>
    <lineage>
        <taxon>unclassified sequences</taxon>
        <taxon>metagenomes</taxon>
        <taxon>ecological metagenomes</taxon>
    </lineage>
</organism>
<protein>
    <recommendedName>
        <fullName evidence="1">DUF6378 domain-containing protein</fullName>
    </recommendedName>
</protein>
<dbReference type="Pfam" id="PF19905">
    <property type="entry name" value="DUF6378"/>
    <property type="match status" value="1"/>
</dbReference>
<name>A0A382RV08_9ZZZZ</name>
<sequence length="70" mass="8042">MGRAKLIYMGMTGRDIPITDMYAVLIALKLSRESFNHKRDNLVDVCGYIQGLDDFYMGVKRHVPNHDPDE</sequence>
<reference evidence="2" key="1">
    <citation type="submission" date="2018-05" db="EMBL/GenBank/DDBJ databases">
        <authorList>
            <person name="Lanie J.A."/>
            <person name="Ng W.-L."/>
            <person name="Kazmierczak K.M."/>
            <person name="Andrzejewski T.M."/>
            <person name="Davidsen T.M."/>
            <person name="Wayne K.J."/>
            <person name="Tettelin H."/>
            <person name="Glass J.I."/>
            <person name="Rusch D."/>
            <person name="Podicherti R."/>
            <person name="Tsui H.-C.T."/>
            <person name="Winkler M.E."/>
        </authorList>
    </citation>
    <scope>NUCLEOTIDE SEQUENCE</scope>
</reference>
<dbReference type="EMBL" id="UINC01124029">
    <property type="protein sequence ID" value="SVD00897.1"/>
    <property type="molecule type" value="Genomic_DNA"/>
</dbReference>
<dbReference type="AlphaFoldDB" id="A0A382RV08"/>
<evidence type="ECO:0000313" key="2">
    <source>
        <dbReference type="EMBL" id="SVD00897.1"/>
    </source>
</evidence>
<evidence type="ECO:0000259" key="1">
    <source>
        <dbReference type="Pfam" id="PF19905"/>
    </source>
</evidence>
<feature type="domain" description="DUF6378" evidence="1">
    <location>
        <begin position="12"/>
        <end position="49"/>
    </location>
</feature>
<proteinExistence type="predicted"/>
<gene>
    <name evidence="2" type="ORF">METZ01_LOCUS353751</name>
</gene>
<accession>A0A382RV08</accession>
<dbReference type="InterPro" id="IPR045958">
    <property type="entry name" value="DUF6378"/>
</dbReference>